<feature type="domain" description="DUF6533" evidence="2">
    <location>
        <begin position="17"/>
        <end position="62"/>
    </location>
</feature>
<accession>A0A165MQQ8</accession>
<dbReference type="InterPro" id="IPR045340">
    <property type="entry name" value="DUF6533"/>
</dbReference>
<proteinExistence type="predicted"/>
<protein>
    <recommendedName>
        <fullName evidence="2">DUF6533 domain-containing protein</fullName>
    </recommendedName>
</protein>
<sequence length="84" mass="9678">MSMAGALAYGTPTPSGYLQIACTIWFLYDWILTLEDEVEYIWRRKWTFAKGLFIIIRISAILPLFVEAVLDTTLENLSDPYVEL</sequence>
<keyword evidence="4" id="KW-1185">Reference proteome</keyword>
<evidence type="ECO:0000256" key="1">
    <source>
        <dbReference type="SAM" id="Phobius"/>
    </source>
</evidence>
<dbReference type="Proteomes" id="UP000077266">
    <property type="component" value="Unassembled WGS sequence"/>
</dbReference>
<evidence type="ECO:0000259" key="2">
    <source>
        <dbReference type="Pfam" id="PF20151"/>
    </source>
</evidence>
<dbReference type="EMBL" id="KV425908">
    <property type="protein sequence ID" value="KZV99618.1"/>
    <property type="molecule type" value="Genomic_DNA"/>
</dbReference>
<name>A0A165MQQ8_EXIGL</name>
<dbReference type="InParanoid" id="A0A165MQQ8"/>
<evidence type="ECO:0000313" key="4">
    <source>
        <dbReference type="Proteomes" id="UP000077266"/>
    </source>
</evidence>
<dbReference type="Pfam" id="PF20151">
    <property type="entry name" value="DUF6533"/>
    <property type="match status" value="1"/>
</dbReference>
<keyword evidence="1" id="KW-1133">Transmembrane helix</keyword>
<keyword evidence="1" id="KW-0472">Membrane</keyword>
<feature type="transmembrane region" description="Helical" evidence="1">
    <location>
        <begin position="46"/>
        <end position="66"/>
    </location>
</feature>
<organism evidence="3 4">
    <name type="scientific">Exidia glandulosa HHB12029</name>
    <dbReference type="NCBI Taxonomy" id="1314781"/>
    <lineage>
        <taxon>Eukaryota</taxon>
        <taxon>Fungi</taxon>
        <taxon>Dikarya</taxon>
        <taxon>Basidiomycota</taxon>
        <taxon>Agaricomycotina</taxon>
        <taxon>Agaricomycetes</taxon>
        <taxon>Auriculariales</taxon>
        <taxon>Exidiaceae</taxon>
        <taxon>Exidia</taxon>
    </lineage>
</organism>
<dbReference type="OrthoDB" id="3254016at2759"/>
<reference evidence="3 4" key="1">
    <citation type="journal article" date="2016" name="Mol. Biol. Evol.">
        <title>Comparative Genomics of Early-Diverging Mushroom-Forming Fungi Provides Insights into the Origins of Lignocellulose Decay Capabilities.</title>
        <authorList>
            <person name="Nagy L.G."/>
            <person name="Riley R."/>
            <person name="Tritt A."/>
            <person name="Adam C."/>
            <person name="Daum C."/>
            <person name="Floudas D."/>
            <person name="Sun H."/>
            <person name="Yadav J.S."/>
            <person name="Pangilinan J."/>
            <person name="Larsson K.H."/>
            <person name="Matsuura K."/>
            <person name="Barry K."/>
            <person name="Labutti K."/>
            <person name="Kuo R."/>
            <person name="Ohm R.A."/>
            <person name="Bhattacharya S.S."/>
            <person name="Shirouzu T."/>
            <person name="Yoshinaga Y."/>
            <person name="Martin F.M."/>
            <person name="Grigoriev I.V."/>
            <person name="Hibbett D.S."/>
        </authorList>
    </citation>
    <scope>NUCLEOTIDE SEQUENCE [LARGE SCALE GENOMIC DNA]</scope>
    <source>
        <strain evidence="3 4">HHB12029</strain>
    </source>
</reference>
<keyword evidence="1" id="KW-0812">Transmembrane</keyword>
<gene>
    <name evidence="3" type="ORF">EXIGLDRAFT_762489</name>
</gene>
<dbReference type="AlphaFoldDB" id="A0A165MQQ8"/>
<feature type="transmembrane region" description="Helical" evidence="1">
    <location>
        <begin position="16"/>
        <end position="34"/>
    </location>
</feature>
<evidence type="ECO:0000313" key="3">
    <source>
        <dbReference type="EMBL" id="KZV99618.1"/>
    </source>
</evidence>